<dbReference type="Gene3D" id="3.30.450.20">
    <property type="entry name" value="PAS domain"/>
    <property type="match status" value="1"/>
</dbReference>
<feature type="domain" description="PAC" evidence="5">
    <location>
        <begin position="345"/>
        <end position="399"/>
    </location>
</feature>
<evidence type="ECO:0000313" key="7">
    <source>
        <dbReference type="Proteomes" id="UP001355207"/>
    </source>
</evidence>
<evidence type="ECO:0000256" key="1">
    <source>
        <dbReference type="ARBA" id="ARBA00022630"/>
    </source>
</evidence>
<dbReference type="Proteomes" id="UP001355207">
    <property type="component" value="Chromosome 9"/>
</dbReference>
<evidence type="ECO:0000259" key="5">
    <source>
        <dbReference type="PROSITE" id="PS50113"/>
    </source>
</evidence>
<reference evidence="6 7" key="1">
    <citation type="submission" date="2024-01" db="EMBL/GenBank/DDBJ databases">
        <title>Comparative genomics of Cryptococcus and Kwoniella reveals pathogenesis evolution and contrasting modes of karyotype evolution via chromosome fusion or intercentromeric recombination.</title>
        <authorList>
            <person name="Coelho M.A."/>
            <person name="David-Palma M."/>
            <person name="Shea T."/>
            <person name="Bowers K."/>
            <person name="McGinley-Smith S."/>
            <person name="Mohammad A.W."/>
            <person name="Gnirke A."/>
            <person name="Yurkov A.M."/>
            <person name="Nowrousian M."/>
            <person name="Sun S."/>
            <person name="Cuomo C.A."/>
            <person name="Heitman J."/>
        </authorList>
    </citation>
    <scope>NUCLEOTIDE SEQUENCE [LARGE SCALE GENOMIC DNA]</scope>
    <source>
        <strain evidence="6 7">CBS 6074</strain>
    </source>
</reference>
<dbReference type="PROSITE" id="PS50113">
    <property type="entry name" value="PAC"/>
    <property type="match status" value="1"/>
</dbReference>
<feature type="compositionally biased region" description="Low complexity" evidence="4">
    <location>
        <begin position="443"/>
        <end position="458"/>
    </location>
</feature>
<feature type="region of interest" description="Disordered" evidence="4">
    <location>
        <begin position="443"/>
        <end position="501"/>
    </location>
</feature>
<organism evidence="6 7">
    <name type="scientific">Kwoniella dendrophila CBS 6074</name>
    <dbReference type="NCBI Taxonomy" id="1295534"/>
    <lineage>
        <taxon>Eukaryota</taxon>
        <taxon>Fungi</taxon>
        <taxon>Dikarya</taxon>
        <taxon>Basidiomycota</taxon>
        <taxon>Agaricomycotina</taxon>
        <taxon>Tremellomycetes</taxon>
        <taxon>Tremellales</taxon>
        <taxon>Cryptococcaceae</taxon>
        <taxon>Kwoniella</taxon>
    </lineage>
</organism>
<dbReference type="PANTHER" id="PTHR47429:SF2">
    <property type="entry name" value="PROTEIN TWIN LOV 1"/>
    <property type="match status" value="1"/>
</dbReference>
<accession>A0AAX4K5E9</accession>
<dbReference type="RefSeq" id="XP_066078787.1">
    <property type="nucleotide sequence ID" value="XM_066222690.1"/>
</dbReference>
<evidence type="ECO:0000256" key="3">
    <source>
        <dbReference type="ARBA" id="ARBA00022991"/>
    </source>
</evidence>
<keyword evidence="7" id="KW-1185">Reference proteome</keyword>
<dbReference type="SUPFAM" id="SSF55785">
    <property type="entry name" value="PYP-like sensor domain (PAS domain)"/>
    <property type="match status" value="1"/>
</dbReference>
<dbReference type="InterPro" id="IPR035965">
    <property type="entry name" value="PAS-like_dom_sf"/>
</dbReference>
<dbReference type="InterPro" id="IPR000700">
    <property type="entry name" value="PAS-assoc_C"/>
</dbReference>
<evidence type="ECO:0000313" key="6">
    <source>
        <dbReference type="EMBL" id="WWC92025.1"/>
    </source>
</evidence>
<feature type="region of interest" description="Disordered" evidence="4">
    <location>
        <begin position="1"/>
        <end position="32"/>
    </location>
</feature>
<dbReference type="EMBL" id="CP144106">
    <property type="protein sequence ID" value="WWC92025.1"/>
    <property type="molecule type" value="Genomic_DNA"/>
</dbReference>
<evidence type="ECO:0000256" key="2">
    <source>
        <dbReference type="ARBA" id="ARBA00022643"/>
    </source>
</evidence>
<dbReference type="Pfam" id="PF13426">
    <property type="entry name" value="PAS_9"/>
    <property type="match status" value="1"/>
</dbReference>
<proteinExistence type="predicted"/>
<keyword evidence="3" id="KW-0157">Chromophore</keyword>
<dbReference type="PANTHER" id="PTHR47429">
    <property type="entry name" value="PROTEIN TWIN LOV 1"/>
    <property type="match status" value="1"/>
</dbReference>
<name>A0AAX4K5E9_9TREE</name>
<evidence type="ECO:0000256" key="4">
    <source>
        <dbReference type="SAM" id="MobiDB-lite"/>
    </source>
</evidence>
<dbReference type="AlphaFoldDB" id="A0AAX4K5E9"/>
<keyword evidence="2" id="KW-0288">FMN</keyword>
<protein>
    <recommendedName>
        <fullName evidence="5">PAC domain-containing protein</fullName>
    </recommendedName>
</protein>
<sequence length="673" mass="74445">MSSSASTPLTDNHSSRTSLSGSNGQNDNDSDEVWDLLDALEHFNSNLQSSQDLDDGEMASLEEALAYDPVSTTNVPSYSPNISIASSGNLEPDNYDDNINSADIEVPHFPPLSETMLGNKENKQETRTSEPISQGVKENQERALLDMASKDRFQQLLKTHMGFTRFEEWINDEGLPGSKQLLNYYKDLRAYVTLFDEVKAVGSGLQDIYFDKQRNPQDSLPFRPSSYVSSLTSVSLGMHTAQEEATDRLYSIEFKRFITGKLTEQAKARLQFIPDHKKRGDLGEVFCIADPRLPDQPLVLISDAFCRLSEYPRDLLIGRNCRFLQGPETDKTAVRALRVAIEAGQEHCCLLLNYTRTGKPFWNLLNMIPLKGANGAVEYLLGAQIDVTSAMSGTKAFKNLQDLVTGGPSDKSGPVDRFGFSDDLINSTEKELSRPSIIRQIRVSSGSQSQIQSQPESSLAGSAMTPFSSYPGNQPIPNRKQSFAASLTSPKLSSDKKSSWLSKLKKGGDTDIAMDSYSPSIVSTPSNLQIPARIRDRMSTFSAAHSKMIIFDAKCGRIQYVTPPLLAYLRYPIRTHKDRLSSSLLRLDILDILTGANPIETKSITKSVRDIISSESTQSVYAGLLVSQSSRFAPDHIADDLTDSGKKYARSLLHLTPVKDRKNKSEMYVVVVG</sequence>
<gene>
    <name evidence="6" type="ORF">L201_006979</name>
</gene>
<dbReference type="GeneID" id="91097648"/>
<feature type="region of interest" description="Disordered" evidence="4">
    <location>
        <begin position="115"/>
        <end position="137"/>
    </location>
</feature>
<keyword evidence="1" id="KW-0285">Flavoprotein</keyword>
<feature type="compositionally biased region" description="Polar residues" evidence="4">
    <location>
        <begin position="1"/>
        <end position="27"/>
    </location>
</feature>
<dbReference type="InterPro" id="IPR000014">
    <property type="entry name" value="PAS"/>
</dbReference>
<feature type="compositionally biased region" description="Polar residues" evidence="4">
    <location>
        <begin position="465"/>
        <end position="485"/>
    </location>
</feature>
<dbReference type="CDD" id="cd00130">
    <property type="entry name" value="PAS"/>
    <property type="match status" value="1"/>
</dbReference>
<dbReference type="GO" id="GO:0005634">
    <property type="term" value="C:nucleus"/>
    <property type="evidence" value="ECO:0007669"/>
    <property type="project" value="TreeGrafter"/>
</dbReference>